<name>A0A191WF52_9MICO</name>
<accession>A0A191WF52</accession>
<keyword evidence="2" id="KW-1185">Reference proteome</keyword>
<reference evidence="2" key="2">
    <citation type="submission" date="2016-01" db="EMBL/GenBank/DDBJ databases">
        <title>Complete genome sequence of Agromyces aureus AR33T and comparison with related organisms.</title>
        <authorList>
            <person name="Corretto E."/>
            <person name="Antonielli L."/>
            <person name="Sessitsch A."/>
            <person name="Brader G."/>
        </authorList>
    </citation>
    <scope>NUCLEOTIDE SEQUENCE [LARGE SCALE GENOMIC DNA]</scope>
    <source>
        <strain evidence="2">AR33</strain>
    </source>
</reference>
<dbReference type="KEGG" id="agy:ATC03_08900"/>
<dbReference type="RefSeq" id="WP_067875795.1">
    <property type="nucleotide sequence ID" value="NZ_CP013979.1"/>
</dbReference>
<evidence type="ECO:0000313" key="1">
    <source>
        <dbReference type="EMBL" id="ANJ26818.1"/>
    </source>
</evidence>
<sequence length="101" mass="11109">MVAFDTGPDDLDDERLAASQRVDSKGDYRFVTKSVGIDPFAARQVRDAVATRITGHRLVVAGRACGPAYWDPSNAPVQRDTSVTPPLYFIEDDWVVPSDRA</sequence>
<dbReference type="OrthoDB" id="5145003at2"/>
<dbReference type="Proteomes" id="UP000078437">
    <property type="component" value="Chromosome"/>
</dbReference>
<dbReference type="AlphaFoldDB" id="A0A191WF52"/>
<dbReference type="EMBL" id="CP013979">
    <property type="protein sequence ID" value="ANJ26818.1"/>
    <property type="molecule type" value="Genomic_DNA"/>
</dbReference>
<gene>
    <name evidence="1" type="ORF">ATC03_08900</name>
</gene>
<evidence type="ECO:0000313" key="2">
    <source>
        <dbReference type="Proteomes" id="UP000078437"/>
    </source>
</evidence>
<reference evidence="1 2" key="1">
    <citation type="journal article" date="2016" name="Int. J. Syst. Evol. Microbiol.">
        <title>Agromyces aureus sp. nov., isolated from the rhizosphere of Salix caprea L. grown in a heavy-metal-contaminated soil.</title>
        <authorList>
            <person name="Corretto E."/>
            <person name="Antonielli L."/>
            <person name="Sessitsch A."/>
            <person name="Compant S."/>
            <person name="Gorfer M."/>
            <person name="Kuffner M."/>
            <person name="Brader G."/>
        </authorList>
    </citation>
    <scope>NUCLEOTIDE SEQUENCE [LARGE SCALE GENOMIC DNA]</scope>
    <source>
        <strain evidence="1 2">AR33</strain>
    </source>
</reference>
<dbReference type="STRING" id="453304.ATC03_08900"/>
<organism evidence="1 2">
    <name type="scientific">Agromyces aureus</name>
    <dbReference type="NCBI Taxonomy" id="453304"/>
    <lineage>
        <taxon>Bacteria</taxon>
        <taxon>Bacillati</taxon>
        <taxon>Actinomycetota</taxon>
        <taxon>Actinomycetes</taxon>
        <taxon>Micrococcales</taxon>
        <taxon>Microbacteriaceae</taxon>
        <taxon>Agromyces</taxon>
    </lineage>
</organism>
<proteinExistence type="predicted"/>
<protein>
    <submittedName>
        <fullName evidence="1">Uncharacterized protein</fullName>
    </submittedName>
</protein>